<evidence type="ECO:0000313" key="2">
    <source>
        <dbReference type="EMBL" id="BDB52818.1"/>
    </source>
</evidence>
<proteinExistence type="predicted"/>
<keyword evidence="3" id="KW-1185">Reference proteome</keyword>
<organism evidence="2 3">
    <name type="scientific">Flavobacterium ammonificans</name>
    <dbReference type="NCBI Taxonomy" id="1751056"/>
    <lineage>
        <taxon>Bacteria</taxon>
        <taxon>Pseudomonadati</taxon>
        <taxon>Bacteroidota</taxon>
        <taxon>Flavobacteriia</taxon>
        <taxon>Flavobacteriales</taxon>
        <taxon>Flavobacteriaceae</taxon>
        <taxon>Flavobacterium</taxon>
    </lineage>
</organism>
<name>A0ABN6KUK4_9FLAO</name>
<sequence>MKKNILLFIISFIFFGCSSSDESVNSSVYNPPAWIQGTWGFKATTTGTGQDESYFKFTSNNLCQLTFGDIITTCWKEMTEVSPKIYSGSENSSSDSYEIKLIAVDGIQSVTLKFKKVSTTKIIWVNSGSNIELEKLN</sequence>
<dbReference type="RefSeq" id="WP_229328795.1">
    <property type="nucleotide sequence ID" value="NZ_AP025183.1"/>
</dbReference>
<protein>
    <recommendedName>
        <fullName evidence="4">Lipocalin-like domain-containing protein</fullName>
    </recommendedName>
</protein>
<dbReference type="PROSITE" id="PS51257">
    <property type="entry name" value="PROKAR_LIPOPROTEIN"/>
    <property type="match status" value="1"/>
</dbReference>
<evidence type="ECO:0008006" key="4">
    <source>
        <dbReference type="Google" id="ProtNLM"/>
    </source>
</evidence>
<feature type="signal peptide" evidence="1">
    <location>
        <begin position="1"/>
        <end position="19"/>
    </location>
</feature>
<accession>A0ABN6KUK4</accession>
<reference evidence="2 3" key="1">
    <citation type="journal article" date="2022" name="Int. J. Syst. Evol. Microbiol.">
        <title>Flavobacterium ammonificans sp. nov. and Flavobacterium ammoniigenes sp. nov., ammonifying bacteria isolated from surface river water.</title>
        <authorList>
            <person name="Watanabe K."/>
            <person name="Kitamura T."/>
            <person name="Ogata Y."/>
            <person name="Shindo C."/>
            <person name="Suda W."/>
        </authorList>
    </citation>
    <scope>NUCLEOTIDE SEQUENCE [LARGE SCALE GENOMIC DNA]</scope>
    <source>
        <strain evidence="2 3">GENT11</strain>
    </source>
</reference>
<dbReference type="Proteomes" id="UP001319865">
    <property type="component" value="Chromosome"/>
</dbReference>
<evidence type="ECO:0000313" key="3">
    <source>
        <dbReference type="Proteomes" id="UP001319865"/>
    </source>
</evidence>
<reference evidence="2 3" key="2">
    <citation type="journal article" date="2022" name="Microorganisms">
        <title>Complete Genome Sequences of Two Flavobacterium ammonificans Strains and a Flavobacterium ammoniigenes Strain of Ammonifying Bacterioplankton Isolated from Surface River Water.</title>
        <authorList>
            <person name="Suda W."/>
            <person name="Ogata Y."/>
            <person name="Shindo C."/>
            <person name="Watanabe K."/>
        </authorList>
    </citation>
    <scope>NUCLEOTIDE SEQUENCE [LARGE SCALE GENOMIC DNA]</scope>
    <source>
        <strain evidence="2 3">GENT11</strain>
    </source>
</reference>
<feature type="chain" id="PRO_5047159833" description="Lipocalin-like domain-containing protein" evidence="1">
    <location>
        <begin position="20"/>
        <end position="137"/>
    </location>
</feature>
<keyword evidence="1" id="KW-0732">Signal</keyword>
<dbReference type="EMBL" id="AP025183">
    <property type="protein sequence ID" value="BDB52818.1"/>
    <property type="molecule type" value="Genomic_DNA"/>
</dbReference>
<gene>
    <name evidence="2" type="ORF">GENT11_11300</name>
</gene>
<evidence type="ECO:0000256" key="1">
    <source>
        <dbReference type="SAM" id="SignalP"/>
    </source>
</evidence>